<evidence type="ECO:0000313" key="2">
    <source>
        <dbReference type="Proteomes" id="UP000219439"/>
    </source>
</evidence>
<name>A0A285PFN5_9HYPH</name>
<dbReference type="AlphaFoldDB" id="A0A285PFN5"/>
<evidence type="ECO:0000313" key="1">
    <source>
        <dbReference type="EMBL" id="SNZ20067.1"/>
    </source>
</evidence>
<gene>
    <name evidence="1" type="ORF">SAMN06265368_3166</name>
</gene>
<proteinExistence type="predicted"/>
<dbReference type="EMBL" id="OBEL01000003">
    <property type="protein sequence ID" value="SNZ20067.1"/>
    <property type="molecule type" value="Genomic_DNA"/>
</dbReference>
<organism evidence="1 2">
    <name type="scientific">Cohaesibacter gelatinilyticus</name>
    <dbReference type="NCBI Taxonomy" id="372072"/>
    <lineage>
        <taxon>Bacteria</taxon>
        <taxon>Pseudomonadati</taxon>
        <taxon>Pseudomonadota</taxon>
        <taxon>Alphaproteobacteria</taxon>
        <taxon>Hyphomicrobiales</taxon>
        <taxon>Cohaesibacteraceae</taxon>
    </lineage>
</organism>
<keyword evidence="2" id="KW-1185">Reference proteome</keyword>
<accession>A0A285PFN5</accession>
<sequence>MFRKVSEFDRGMLFHSVELASILVENDIRMNPLVENNSNIARQADYLHTLFEEFKKSLIEHYDFR</sequence>
<reference evidence="1 2" key="1">
    <citation type="submission" date="2017-09" db="EMBL/GenBank/DDBJ databases">
        <authorList>
            <person name="Ehlers B."/>
            <person name="Leendertz F.H."/>
        </authorList>
    </citation>
    <scope>NUCLEOTIDE SEQUENCE [LARGE SCALE GENOMIC DNA]</scope>
    <source>
        <strain evidence="1 2">DSM 18289</strain>
    </source>
</reference>
<protein>
    <submittedName>
        <fullName evidence="1">Uncharacterized protein</fullName>
    </submittedName>
</protein>
<dbReference type="Proteomes" id="UP000219439">
    <property type="component" value="Unassembled WGS sequence"/>
</dbReference>